<feature type="domain" description="NAD(P)-binding" evidence="1">
    <location>
        <begin position="20"/>
        <end position="162"/>
    </location>
</feature>
<sequence>MFEPAGRAGAGSARRLCLVGASGMVGSALIEAACERGDARLIAVARGELALPQGARMEVLVGPVERWGELIAAARADVLVCALGTTMARAGSQEAFRAVDLALVLDCARAAREAGIDHMIVVSSVGAERGSRNFYLSVKGEMEEALGKLGFARLDIVRPGLLRGARGERRVLEALGQIAAPLADALVLHGGWRRFRSIRARDLARAILALAFEKARGRFVAEHDALRRMVQKTPL</sequence>
<dbReference type="InterPro" id="IPR016040">
    <property type="entry name" value="NAD(P)-bd_dom"/>
</dbReference>
<dbReference type="EMBL" id="JALHLF010000001">
    <property type="protein sequence ID" value="MCJ2181206.1"/>
    <property type="molecule type" value="Genomic_DNA"/>
</dbReference>
<dbReference type="Gene3D" id="3.40.50.720">
    <property type="entry name" value="NAD(P)-binding Rossmann-like Domain"/>
    <property type="match status" value="1"/>
</dbReference>
<gene>
    <name evidence="2" type="ORF">MTR62_00555</name>
</gene>
<name>A0ABT0B812_9SPHN</name>
<dbReference type="Pfam" id="PF13460">
    <property type="entry name" value="NAD_binding_10"/>
    <property type="match status" value="1"/>
</dbReference>
<protein>
    <submittedName>
        <fullName evidence="2">NAD(P)H-binding protein</fullName>
    </submittedName>
</protein>
<dbReference type="RefSeq" id="WP_244016273.1">
    <property type="nucleotide sequence ID" value="NZ_JALHLF010000001.1"/>
</dbReference>
<comment type="caution">
    <text evidence="2">The sequence shown here is derived from an EMBL/GenBank/DDBJ whole genome shotgun (WGS) entry which is preliminary data.</text>
</comment>
<dbReference type="PANTHER" id="PTHR14097:SF7">
    <property type="entry name" value="OXIDOREDUCTASE HTATIP2"/>
    <property type="match status" value="1"/>
</dbReference>
<evidence type="ECO:0000313" key="2">
    <source>
        <dbReference type="EMBL" id="MCJ2181206.1"/>
    </source>
</evidence>
<evidence type="ECO:0000259" key="1">
    <source>
        <dbReference type="Pfam" id="PF13460"/>
    </source>
</evidence>
<proteinExistence type="predicted"/>
<dbReference type="SUPFAM" id="SSF51735">
    <property type="entry name" value="NAD(P)-binding Rossmann-fold domains"/>
    <property type="match status" value="1"/>
</dbReference>
<dbReference type="PANTHER" id="PTHR14097">
    <property type="entry name" value="OXIDOREDUCTASE HTATIP2"/>
    <property type="match status" value="1"/>
</dbReference>
<organism evidence="2 3">
    <name type="scientific">Novosphingobium organovorum</name>
    <dbReference type="NCBI Taxonomy" id="2930092"/>
    <lineage>
        <taxon>Bacteria</taxon>
        <taxon>Pseudomonadati</taxon>
        <taxon>Pseudomonadota</taxon>
        <taxon>Alphaproteobacteria</taxon>
        <taxon>Sphingomonadales</taxon>
        <taxon>Sphingomonadaceae</taxon>
        <taxon>Novosphingobium</taxon>
    </lineage>
</organism>
<dbReference type="InterPro" id="IPR036291">
    <property type="entry name" value="NAD(P)-bd_dom_sf"/>
</dbReference>
<keyword evidence="3" id="KW-1185">Reference proteome</keyword>
<accession>A0ABT0B812</accession>
<evidence type="ECO:0000313" key="3">
    <source>
        <dbReference type="Proteomes" id="UP001162881"/>
    </source>
</evidence>
<dbReference type="Proteomes" id="UP001162881">
    <property type="component" value="Unassembled WGS sequence"/>
</dbReference>
<reference evidence="2" key="1">
    <citation type="submission" date="2022-03" db="EMBL/GenBank/DDBJ databases">
        <title>Identification of a novel bacterium isolated from mangrove sediments.</title>
        <authorList>
            <person name="Pan X."/>
        </authorList>
    </citation>
    <scope>NUCLEOTIDE SEQUENCE</scope>
    <source>
        <strain evidence="2">B1949</strain>
    </source>
</reference>